<organism evidence="1">
    <name type="scientific">Campylobacter jejuni</name>
    <dbReference type="NCBI Taxonomy" id="197"/>
    <lineage>
        <taxon>Bacteria</taxon>
        <taxon>Pseudomonadati</taxon>
        <taxon>Campylobacterota</taxon>
        <taxon>Epsilonproteobacteria</taxon>
        <taxon>Campylobacterales</taxon>
        <taxon>Campylobacteraceae</taxon>
        <taxon>Campylobacter</taxon>
    </lineage>
</organism>
<sequence>MNYFYKNLKGRGRMKQISANIITWDPREDETYLNGSQISLLEGEVAFENELMSPGKPLVTWYSQQNYQTNRNLAKLPLLTRGQTYQLKLVANVEPRRTLYLKVSFYSRFGEVLQTVFIKDAQGEFEYP</sequence>
<dbReference type="InterPro" id="IPR022259">
    <property type="entry name" value="Acessory_Sec_prot_Asp3"/>
</dbReference>
<evidence type="ECO:0000313" key="1">
    <source>
        <dbReference type="EMBL" id="EAK3904283.1"/>
    </source>
</evidence>
<dbReference type="GO" id="GO:0015031">
    <property type="term" value="P:protein transport"/>
    <property type="evidence" value="ECO:0007669"/>
    <property type="project" value="InterPro"/>
</dbReference>
<dbReference type="NCBIfam" id="TIGR03711">
    <property type="entry name" value="acc_sec_asp3"/>
    <property type="match status" value="1"/>
</dbReference>
<gene>
    <name evidence="1" type="primary">asp3</name>
    <name evidence="1" type="ORF">CW563_09420</name>
</gene>
<name>A0A5T0UI32_CAMJU</name>
<reference evidence="1" key="1">
    <citation type="submission" date="2018-06" db="EMBL/GenBank/DDBJ databases">
        <authorList>
            <consortium name="PulseNet: The National Subtyping Network for Foodborne Disease Surveillance"/>
            <person name="Tarr C.L."/>
            <person name="Trees E."/>
            <person name="Katz L.S."/>
            <person name="Carleton-Romer H.A."/>
            <person name="Stroika S."/>
            <person name="Kucerova Z."/>
            <person name="Roache K.F."/>
            <person name="Sabol A.L."/>
            <person name="Besser J."/>
            <person name="Gerner-Smidt P."/>
        </authorList>
    </citation>
    <scope>NUCLEOTIDE SEQUENCE</scope>
    <source>
        <strain evidence="1">PNUSAC003301</strain>
    </source>
</reference>
<dbReference type="Pfam" id="PF15432">
    <property type="entry name" value="Sec-ASP3"/>
    <property type="match status" value="1"/>
</dbReference>
<proteinExistence type="predicted"/>
<comment type="caution">
    <text evidence="1">The sequence shown here is derived from an EMBL/GenBank/DDBJ whole genome shotgun (WGS) entry which is preliminary data.</text>
</comment>
<accession>A0A5T0UI32</accession>
<protein>
    <submittedName>
        <fullName evidence="1">Accessory Sec system protein Asp3</fullName>
    </submittedName>
</protein>
<dbReference type="EMBL" id="AACFVE010000196">
    <property type="protein sequence ID" value="EAK3904283.1"/>
    <property type="molecule type" value="Genomic_DNA"/>
</dbReference>
<dbReference type="AlphaFoldDB" id="A0A5T0UI32"/>
<feature type="non-terminal residue" evidence="1">
    <location>
        <position position="128"/>
    </location>
</feature>